<dbReference type="Proteomes" id="UP000183585">
    <property type="component" value="Unassembled WGS sequence"/>
</dbReference>
<keyword evidence="3" id="KW-1185">Reference proteome</keyword>
<organism evidence="2 3">
    <name type="scientific">Micromonospora carbonacea</name>
    <dbReference type="NCBI Taxonomy" id="47853"/>
    <lineage>
        <taxon>Bacteria</taxon>
        <taxon>Bacillati</taxon>
        <taxon>Actinomycetota</taxon>
        <taxon>Actinomycetes</taxon>
        <taxon>Micromonosporales</taxon>
        <taxon>Micromonosporaceae</taxon>
        <taxon>Micromonospora</taxon>
    </lineage>
</organism>
<evidence type="ECO:0000313" key="3">
    <source>
        <dbReference type="Proteomes" id="UP000183585"/>
    </source>
</evidence>
<proteinExistence type="predicted"/>
<evidence type="ECO:0000256" key="1">
    <source>
        <dbReference type="SAM" id="MobiDB-lite"/>
    </source>
</evidence>
<evidence type="ECO:0000313" key="2">
    <source>
        <dbReference type="EMBL" id="SCF19073.1"/>
    </source>
</evidence>
<feature type="region of interest" description="Disordered" evidence="1">
    <location>
        <begin position="115"/>
        <end position="135"/>
    </location>
</feature>
<sequence length="135" mass="14708">MFDRSRSRPSQRALVPSDVTDPLLWRLAVDVLTAHQPGPDNRCANLQCSDQGTGPCPAARQAQGAMRAARTQMAKPPILPQVATACKQVPHRHERDHGGFVGWFTAGLAGRATQLRSRLPQRLPRREPSTALATA</sequence>
<dbReference type="EMBL" id="FMCT01000006">
    <property type="protein sequence ID" value="SCF19073.1"/>
    <property type="molecule type" value="Genomic_DNA"/>
</dbReference>
<name>A0A1C4YEB5_9ACTN</name>
<protein>
    <submittedName>
        <fullName evidence="2">Uncharacterized protein</fullName>
    </submittedName>
</protein>
<accession>A0A1C4YEB5</accession>
<gene>
    <name evidence="2" type="ORF">GA0070563_10660</name>
</gene>
<dbReference type="AlphaFoldDB" id="A0A1C4YEB5"/>
<reference evidence="3" key="1">
    <citation type="submission" date="2016-06" db="EMBL/GenBank/DDBJ databases">
        <authorList>
            <person name="Varghese N."/>
            <person name="Submissions Spin"/>
        </authorList>
    </citation>
    <scope>NUCLEOTIDE SEQUENCE [LARGE SCALE GENOMIC DNA]</scope>
    <source>
        <strain evidence="3">DSM 43168</strain>
    </source>
</reference>